<keyword evidence="5" id="KW-0408">Iron</keyword>
<dbReference type="InterPro" id="IPR050532">
    <property type="entry name" value="Globin-like_OT"/>
</dbReference>
<sequence length="332" mass="37349">MGCGGSKTDVVQQRQQPEGKSTDPRPPADGDQASTNNTPDIVVNESEDPVTDEQISLVQETWSIVKDDLEQIGVEFYVRLFKEDPELLKLFPYMEDQSTHVMKIDDRVKRKGLVTMQHVGMAVASLNDPASLHHYQKLSTFCPRKTKSVGAALLYTLDKHLGVKFTTKVKEAWTVVYGIVAENCEGPASEEQISLVQETWNIVKDGLEQLGVEFYVRLFKEDPELLQLFPYMEDKSTDYVMKIDDRVKRKGLATMQHVDVAVASLNDPASLHHYQKLSTFCPRKLKSVGAALLHTLDKHMGEKFTTKVKEAWTAVYKIMAETMKEGAKAVAQ</sequence>
<evidence type="ECO:0000259" key="8">
    <source>
        <dbReference type="PROSITE" id="PS01033"/>
    </source>
</evidence>
<organism evidence="9 10">
    <name type="scientific">Desmophyllum pertusum</name>
    <dbReference type="NCBI Taxonomy" id="174260"/>
    <lineage>
        <taxon>Eukaryota</taxon>
        <taxon>Metazoa</taxon>
        <taxon>Cnidaria</taxon>
        <taxon>Anthozoa</taxon>
        <taxon>Hexacorallia</taxon>
        <taxon>Scleractinia</taxon>
        <taxon>Caryophylliina</taxon>
        <taxon>Caryophylliidae</taxon>
        <taxon>Desmophyllum</taxon>
    </lineage>
</organism>
<evidence type="ECO:0000256" key="6">
    <source>
        <dbReference type="RuleBase" id="RU000356"/>
    </source>
</evidence>
<reference evidence="9" key="1">
    <citation type="submission" date="2023-01" db="EMBL/GenBank/DDBJ databases">
        <title>Genome assembly of the deep-sea coral Lophelia pertusa.</title>
        <authorList>
            <person name="Herrera S."/>
            <person name="Cordes E."/>
        </authorList>
    </citation>
    <scope>NUCLEOTIDE SEQUENCE</scope>
    <source>
        <strain evidence="9">USNM1676648</strain>
        <tissue evidence="9">Polyp</tissue>
    </source>
</reference>
<dbReference type="Gene3D" id="1.10.490.10">
    <property type="entry name" value="Globins"/>
    <property type="match status" value="2"/>
</dbReference>
<name>A0A9W9ZFF1_9CNID</name>
<dbReference type="InterPro" id="IPR009050">
    <property type="entry name" value="Globin-like_sf"/>
</dbReference>
<evidence type="ECO:0000256" key="2">
    <source>
        <dbReference type="ARBA" id="ARBA00022617"/>
    </source>
</evidence>
<dbReference type="PROSITE" id="PS01033">
    <property type="entry name" value="GLOBIN"/>
    <property type="match status" value="2"/>
</dbReference>
<dbReference type="SUPFAM" id="SSF46458">
    <property type="entry name" value="Globin-like"/>
    <property type="match status" value="2"/>
</dbReference>
<dbReference type="GO" id="GO:0046872">
    <property type="term" value="F:metal ion binding"/>
    <property type="evidence" value="ECO:0007669"/>
    <property type="project" value="UniProtKB-KW"/>
</dbReference>
<dbReference type="OrthoDB" id="436496at2759"/>
<dbReference type="GO" id="GO:0005344">
    <property type="term" value="F:oxygen carrier activity"/>
    <property type="evidence" value="ECO:0007669"/>
    <property type="project" value="UniProtKB-KW"/>
</dbReference>
<keyword evidence="4" id="KW-0479">Metal-binding</keyword>
<feature type="compositionally biased region" description="Polar residues" evidence="7">
    <location>
        <begin position="9"/>
        <end position="19"/>
    </location>
</feature>
<evidence type="ECO:0000256" key="3">
    <source>
        <dbReference type="ARBA" id="ARBA00022621"/>
    </source>
</evidence>
<keyword evidence="2 6" id="KW-0349">Heme</keyword>
<keyword evidence="1 6" id="KW-0813">Transport</keyword>
<protein>
    <recommendedName>
        <fullName evidence="8">Globin domain-containing protein</fullName>
    </recommendedName>
</protein>
<dbReference type="GO" id="GO:0020037">
    <property type="term" value="F:heme binding"/>
    <property type="evidence" value="ECO:0007669"/>
    <property type="project" value="InterPro"/>
</dbReference>
<evidence type="ECO:0000256" key="1">
    <source>
        <dbReference type="ARBA" id="ARBA00022448"/>
    </source>
</evidence>
<dbReference type="GO" id="GO:0019825">
    <property type="term" value="F:oxygen binding"/>
    <property type="evidence" value="ECO:0007669"/>
    <property type="project" value="InterPro"/>
</dbReference>
<dbReference type="PRINTS" id="PR00188">
    <property type="entry name" value="PLANTGLOBIN"/>
</dbReference>
<gene>
    <name evidence="9" type="ORF">OS493_012746</name>
</gene>
<dbReference type="PANTHER" id="PTHR46458:SF1">
    <property type="entry name" value="GEO09476P1"/>
    <property type="match status" value="1"/>
</dbReference>
<feature type="domain" description="Globin" evidence="8">
    <location>
        <begin position="49"/>
        <end position="185"/>
    </location>
</feature>
<comment type="caution">
    <text evidence="9">The sequence shown here is derived from an EMBL/GenBank/DDBJ whole genome shotgun (WGS) entry which is preliminary data.</text>
</comment>
<dbReference type="Proteomes" id="UP001163046">
    <property type="component" value="Unassembled WGS sequence"/>
</dbReference>
<keyword evidence="10" id="KW-1185">Reference proteome</keyword>
<dbReference type="PANTHER" id="PTHR46458">
    <property type="entry name" value="BLR2807 PROTEIN"/>
    <property type="match status" value="1"/>
</dbReference>
<feature type="region of interest" description="Disordered" evidence="7">
    <location>
        <begin position="1"/>
        <end position="50"/>
    </location>
</feature>
<evidence type="ECO:0000313" key="10">
    <source>
        <dbReference type="Proteomes" id="UP001163046"/>
    </source>
</evidence>
<feature type="domain" description="Globin" evidence="8">
    <location>
        <begin position="187"/>
        <end position="328"/>
    </location>
</feature>
<dbReference type="AlphaFoldDB" id="A0A9W9ZFF1"/>
<evidence type="ECO:0000256" key="7">
    <source>
        <dbReference type="SAM" id="MobiDB-lite"/>
    </source>
</evidence>
<comment type="similarity">
    <text evidence="6">Belongs to the globin family.</text>
</comment>
<evidence type="ECO:0000313" key="9">
    <source>
        <dbReference type="EMBL" id="KAJ7379984.1"/>
    </source>
</evidence>
<dbReference type="Pfam" id="PF00042">
    <property type="entry name" value="Globin"/>
    <property type="match status" value="2"/>
</dbReference>
<proteinExistence type="inferred from homology"/>
<evidence type="ECO:0000256" key="5">
    <source>
        <dbReference type="ARBA" id="ARBA00023004"/>
    </source>
</evidence>
<dbReference type="InterPro" id="IPR012292">
    <property type="entry name" value="Globin/Proto"/>
</dbReference>
<keyword evidence="3 6" id="KW-0561">Oxygen transport</keyword>
<accession>A0A9W9ZFF1</accession>
<evidence type="ECO:0000256" key="4">
    <source>
        <dbReference type="ARBA" id="ARBA00022723"/>
    </source>
</evidence>
<dbReference type="EMBL" id="MU826355">
    <property type="protein sequence ID" value="KAJ7379984.1"/>
    <property type="molecule type" value="Genomic_DNA"/>
</dbReference>
<dbReference type="InterPro" id="IPR000971">
    <property type="entry name" value="Globin"/>
</dbReference>